<dbReference type="EMBL" id="PKPP01005182">
    <property type="protein sequence ID" value="PWA61107.1"/>
    <property type="molecule type" value="Genomic_DNA"/>
</dbReference>
<dbReference type="PROSITE" id="PS50103">
    <property type="entry name" value="ZF_C3H1"/>
    <property type="match status" value="1"/>
</dbReference>
<feature type="compositionally biased region" description="Polar residues" evidence="5">
    <location>
        <begin position="205"/>
        <end position="217"/>
    </location>
</feature>
<keyword evidence="3 4" id="KW-0862">Zinc</keyword>
<dbReference type="SMART" id="SM00356">
    <property type="entry name" value="ZnF_C3H1"/>
    <property type="match status" value="1"/>
</dbReference>
<evidence type="ECO:0000313" key="8">
    <source>
        <dbReference type="Proteomes" id="UP000245207"/>
    </source>
</evidence>
<evidence type="ECO:0000256" key="3">
    <source>
        <dbReference type="ARBA" id="ARBA00022833"/>
    </source>
</evidence>
<keyword evidence="2 4" id="KW-0863">Zinc-finger</keyword>
<gene>
    <name evidence="7" type="ORF">CTI12_AA376330</name>
</gene>
<dbReference type="PANTHER" id="PTHR47481">
    <property type="match status" value="1"/>
</dbReference>
<evidence type="ECO:0000313" key="7">
    <source>
        <dbReference type="EMBL" id="PWA61107.1"/>
    </source>
</evidence>
<sequence>MEKPFGVTNIKSHVPLVLDLDQLNYDAWCELFTSHCHSFGVHGFLDGTFVCTSANSAEWKKLDSLVKVWIYGTISTSLLQTVLKKNVSAKDVWKSLEDLFHDNKEARAMELHEELRSLELGSLSIAEYFKKIKVASDLLSNIESPIDDKNLVMYAVNGLGDKYDHVASIIRHSKNPLTLLETRSMLLLEESRLNRKQGRGHPRDTPSSSTVLMAGSGNTNKVAGNKEICKNFQRGHCRFGDRCRNVHSRVSHAGKPAQWNTQTRHNMFQNPQSLMRGPSVNYRPTGSRPQWAGHTPASATYPTLGPTGSILGPAPQPPVHSAYGPTGPRPGASGYWEYSPYGNIMCFKQYLCSALGKTFAIA</sequence>
<evidence type="ECO:0000256" key="2">
    <source>
        <dbReference type="ARBA" id="ARBA00022771"/>
    </source>
</evidence>
<comment type="caution">
    <text evidence="7">The sequence shown here is derived from an EMBL/GenBank/DDBJ whole genome shotgun (WGS) entry which is preliminary data.</text>
</comment>
<feature type="region of interest" description="Disordered" evidence="5">
    <location>
        <begin position="286"/>
        <end position="306"/>
    </location>
</feature>
<feature type="zinc finger region" description="C3H1-type" evidence="4">
    <location>
        <begin position="223"/>
        <end position="250"/>
    </location>
</feature>
<dbReference type="GO" id="GO:0008270">
    <property type="term" value="F:zinc ion binding"/>
    <property type="evidence" value="ECO:0007669"/>
    <property type="project" value="UniProtKB-KW"/>
</dbReference>
<reference evidence="7 8" key="1">
    <citation type="journal article" date="2018" name="Mol. Plant">
        <title>The genome of Artemisia annua provides insight into the evolution of Asteraceae family and artemisinin biosynthesis.</title>
        <authorList>
            <person name="Shen Q."/>
            <person name="Zhang L."/>
            <person name="Liao Z."/>
            <person name="Wang S."/>
            <person name="Yan T."/>
            <person name="Shi P."/>
            <person name="Liu M."/>
            <person name="Fu X."/>
            <person name="Pan Q."/>
            <person name="Wang Y."/>
            <person name="Lv Z."/>
            <person name="Lu X."/>
            <person name="Zhang F."/>
            <person name="Jiang W."/>
            <person name="Ma Y."/>
            <person name="Chen M."/>
            <person name="Hao X."/>
            <person name="Li L."/>
            <person name="Tang Y."/>
            <person name="Lv G."/>
            <person name="Zhou Y."/>
            <person name="Sun X."/>
            <person name="Brodelius P.E."/>
            <person name="Rose J.K.C."/>
            <person name="Tang K."/>
        </authorList>
    </citation>
    <scope>NUCLEOTIDE SEQUENCE [LARGE SCALE GENOMIC DNA]</scope>
    <source>
        <strain evidence="8">cv. Huhao1</strain>
        <tissue evidence="7">Leaf</tissue>
    </source>
</reference>
<dbReference type="Gene3D" id="4.10.1000.10">
    <property type="entry name" value="Zinc finger, CCCH-type"/>
    <property type="match status" value="1"/>
</dbReference>
<feature type="domain" description="C3H1-type" evidence="6">
    <location>
        <begin position="223"/>
        <end position="250"/>
    </location>
</feature>
<dbReference type="SUPFAM" id="SSF90229">
    <property type="entry name" value="CCCH zinc finger"/>
    <property type="match status" value="1"/>
</dbReference>
<evidence type="ECO:0000259" key="6">
    <source>
        <dbReference type="PROSITE" id="PS50103"/>
    </source>
</evidence>
<evidence type="ECO:0000256" key="4">
    <source>
        <dbReference type="PROSITE-ProRule" id="PRU00723"/>
    </source>
</evidence>
<dbReference type="InterPro" id="IPR000571">
    <property type="entry name" value="Znf_CCCH"/>
</dbReference>
<keyword evidence="1 4" id="KW-0479">Metal-binding</keyword>
<feature type="region of interest" description="Disordered" evidence="5">
    <location>
        <begin position="194"/>
        <end position="217"/>
    </location>
</feature>
<evidence type="ECO:0000256" key="5">
    <source>
        <dbReference type="SAM" id="MobiDB-lite"/>
    </source>
</evidence>
<keyword evidence="8" id="KW-1185">Reference proteome</keyword>
<organism evidence="7 8">
    <name type="scientific">Artemisia annua</name>
    <name type="common">Sweet wormwood</name>
    <dbReference type="NCBI Taxonomy" id="35608"/>
    <lineage>
        <taxon>Eukaryota</taxon>
        <taxon>Viridiplantae</taxon>
        <taxon>Streptophyta</taxon>
        <taxon>Embryophyta</taxon>
        <taxon>Tracheophyta</taxon>
        <taxon>Spermatophyta</taxon>
        <taxon>Magnoliopsida</taxon>
        <taxon>eudicotyledons</taxon>
        <taxon>Gunneridae</taxon>
        <taxon>Pentapetalae</taxon>
        <taxon>asterids</taxon>
        <taxon>campanulids</taxon>
        <taxon>Asterales</taxon>
        <taxon>Asteraceae</taxon>
        <taxon>Asteroideae</taxon>
        <taxon>Anthemideae</taxon>
        <taxon>Artemisiinae</taxon>
        <taxon>Artemisia</taxon>
    </lineage>
</organism>
<evidence type="ECO:0000256" key="1">
    <source>
        <dbReference type="ARBA" id="ARBA00022723"/>
    </source>
</evidence>
<dbReference type="Pfam" id="PF00642">
    <property type="entry name" value="zf-CCCH"/>
    <property type="match status" value="1"/>
</dbReference>
<dbReference type="InterPro" id="IPR036855">
    <property type="entry name" value="Znf_CCCH_sf"/>
</dbReference>
<name>A0A2U1MIM2_ARTAN</name>
<dbReference type="PANTHER" id="PTHR47481:SF41">
    <property type="entry name" value="COPIA-LIKE POLYPROTEIN_RETROTRANSPOSON"/>
    <property type="match status" value="1"/>
</dbReference>
<dbReference type="AlphaFoldDB" id="A0A2U1MIM2"/>
<protein>
    <recommendedName>
        <fullName evidence="6">C3H1-type domain-containing protein</fullName>
    </recommendedName>
</protein>
<accession>A0A2U1MIM2</accession>
<dbReference type="Pfam" id="PF14223">
    <property type="entry name" value="Retrotran_gag_2"/>
    <property type="match status" value="1"/>
</dbReference>
<dbReference type="Proteomes" id="UP000245207">
    <property type="component" value="Unassembled WGS sequence"/>
</dbReference>
<proteinExistence type="predicted"/>
<dbReference type="OrthoDB" id="1729427at2759"/>
<dbReference type="STRING" id="35608.A0A2U1MIM2"/>